<accession>A0A1I7C0T1</accession>
<organism evidence="1 2">
    <name type="scientific">Geodermatophilus amargosae</name>
    <dbReference type="NCBI Taxonomy" id="1296565"/>
    <lineage>
        <taxon>Bacteria</taxon>
        <taxon>Bacillati</taxon>
        <taxon>Actinomycetota</taxon>
        <taxon>Actinomycetes</taxon>
        <taxon>Geodermatophilales</taxon>
        <taxon>Geodermatophilaceae</taxon>
        <taxon>Geodermatophilus</taxon>
    </lineage>
</organism>
<dbReference type="STRING" id="1296565.SAMN05660657_03942"/>
<dbReference type="EMBL" id="FPBA01000017">
    <property type="protein sequence ID" value="SFT93011.1"/>
    <property type="molecule type" value="Genomic_DNA"/>
</dbReference>
<sequence length="67" mass="7403">MNTYDPADHVRYVTMDRELNPFAAAGRTEQRLPSGYANASPATRLRIRTAARTGSDLPRRPMPVAAC</sequence>
<evidence type="ECO:0000313" key="1">
    <source>
        <dbReference type="EMBL" id="SFT93011.1"/>
    </source>
</evidence>
<reference evidence="2" key="1">
    <citation type="submission" date="2016-10" db="EMBL/GenBank/DDBJ databases">
        <authorList>
            <person name="Varghese N."/>
            <person name="Submissions S."/>
        </authorList>
    </citation>
    <scope>NUCLEOTIDE SEQUENCE [LARGE SCALE GENOMIC DNA]</scope>
    <source>
        <strain evidence="2">DSM 46136</strain>
    </source>
</reference>
<dbReference type="OrthoDB" id="5198277at2"/>
<protein>
    <submittedName>
        <fullName evidence="1">Uncharacterized protein</fullName>
    </submittedName>
</protein>
<proteinExistence type="predicted"/>
<dbReference type="AlphaFoldDB" id="A0A1I7C0T1"/>
<dbReference type="RefSeq" id="WP_093582031.1">
    <property type="nucleotide sequence ID" value="NZ_FPBA01000017.1"/>
</dbReference>
<keyword evidence="2" id="KW-1185">Reference proteome</keyword>
<dbReference type="Proteomes" id="UP000199546">
    <property type="component" value="Unassembled WGS sequence"/>
</dbReference>
<gene>
    <name evidence="1" type="ORF">SAMN05660657_03942</name>
</gene>
<name>A0A1I7C0T1_9ACTN</name>
<evidence type="ECO:0000313" key="2">
    <source>
        <dbReference type="Proteomes" id="UP000199546"/>
    </source>
</evidence>